<proteinExistence type="predicted"/>
<evidence type="ECO:0000256" key="2">
    <source>
        <dbReference type="ARBA" id="ARBA00022729"/>
    </source>
</evidence>
<reference evidence="4 5" key="1">
    <citation type="journal article" date="2023" name="G3 (Bethesda)">
        <title>A chromosome-length genome assembly and annotation of blackberry (Rubus argutus, cv. 'Hillquist').</title>
        <authorList>
            <person name="Bruna T."/>
            <person name="Aryal R."/>
            <person name="Dudchenko O."/>
            <person name="Sargent D.J."/>
            <person name="Mead D."/>
            <person name="Buti M."/>
            <person name="Cavallini A."/>
            <person name="Hytonen T."/>
            <person name="Andres J."/>
            <person name="Pham M."/>
            <person name="Weisz D."/>
            <person name="Mascagni F."/>
            <person name="Usai G."/>
            <person name="Natali L."/>
            <person name="Bassil N."/>
            <person name="Fernandez G.E."/>
            <person name="Lomsadze A."/>
            <person name="Armour M."/>
            <person name="Olukolu B."/>
            <person name="Poorten T."/>
            <person name="Britton C."/>
            <person name="Davik J."/>
            <person name="Ashrafi H."/>
            <person name="Aiden E.L."/>
            <person name="Borodovsky M."/>
            <person name="Worthington M."/>
        </authorList>
    </citation>
    <scope>NUCLEOTIDE SEQUENCE [LARGE SCALE GENOMIC DNA]</scope>
    <source>
        <strain evidence="4">PI 553951</strain>
    </source>
</reference>
<accession>A0AAW1Y0U0</accession>
<dbReference type="EMBL" id="JBEDUW010000002">
    <property type="protein sequence ID" value="KAK9942469.1"/>
    <property type="molecule type" value="Genomic_DNA"/>
</dbReference>
<organism evidence="4 5">
    <name type="scientific">Rubus argutus</name>
    <name type="common">Southern blackberry</name>
    <dbReference type="NCBI Taxonomy" id="59490"/>
    <lineage>
        <taxon>Eukaryota</taxon>
        <taxon>Viridiplantae</taxon>
        <taxon>Streptophyta</taxon>
        <taxon>Embryophyta</taxon>
        <taxon>Tracheophyta</taxon>
        <taxon>Spermatophyta</taxon>
        <taxon>Magnoliopsida</taxon>
        <taxon>eudicotyledons</taxon>
        <taxon>Gunneridae</taxon>
        <taxon>Pentapetalae</taxon>
        <taxon>rosids</taxon>
        <taxon>fabids</taxon>
        <taxon>Rosales</taxon>
        <taxon>Rosaceae</taxon>
        <taxon>Rosoideae</taxon>
        <taxon>Rosoideae incertae sedis</taxon>
        <taxon>Rubus</taxon>
    </lineage>
</organism>
<dbReference type="InterPro" id="IPR025287">
    <property type="entry name" value="WAK_GUB"/>
</dbReference>
<keyword evidence="2" id="KW-0732">Signal</keyword>
<evidence type="ECO:0000256" key="1">
    <source>
        <dbReference type="ARBA" id="ARBA00004167"/>
    </source>
</evidence>
<keyword evidence="5" id="KW-1185">Reference proteome</keyword>
<name>A0AAW1Y0U0_RUBAR</name>
<feature type="domain" description="Wall-associated receptor kinase galacturonan-binding" evidence="3">
    <location>
        <begin position="17"/>
        <end position="81"/>
    </location>
</feature>
<dbReference type="GO" id="GO:0016020">
    <property type="term" value="C:membrane"/>
    <property type="evidence" value="ECO:0007669"/>
    <property type="project" value="UniProtKB-SubCell"/>
</dbReference>
<dbReference type="Proteomes" id="UP001457282">
    <property type="component" value="Unassembled WGS sequence"/>
</dbReference>
<dbReference type="PANTHER" id="PTHR33138:SF72">
    <property type="entry name" value="WALL-ASSOCIATED RECEPTOR KINASE CARBOXY-TERMINAL PROTEIN"/>
    <property type="match status" value="1"/>
</dbReference>
<evidence type="ECO:0000313" key="5">
    <source>
        <dbReference type="Proteomes" id="UP001457282"/>
    </source>
</evidence>
<protein>
    <recommendedName>
        <fullName evidence="3">Wall-associated receptor kinase galacturonan-binding domain-containing protein</fullName>
    </recommendedName>
</protein>
<evidence type="ECO:0000313" key="4">
    <source>
        <dbReference type="EMBL" id="KAK9942469.1"/>
    </source>
</evidence>
<comment type="subcellular location">
    <subcellularLocation>
        <location evidence="1">Membrane</location>
        <topology evidence="1">Single-pass membrane protein</topology>
    </subcellularLocation>
</comment>
<sequence>MHLYLLPNIFFLGYLNCRQSFQCSNIESIGSPFWGSTRPDYCGHPEFKLNCSGDAPSISIQDQQYRVLSINHTYSSFKIARVEYRNNVCLTSLTNSTATDDSSSSHVFEYASGVQTHALQHIPLPPQLINPFNCTTNSITNLLVRAPVVSADTIPLQLDSFAIARMDLILITVEV</sequence>
<gene>
    <name evidence="4" type="ORF">M0R45_008134</name>
</gene>
<comment type="caution">
    <text evidence="4">The sequence shown here is derived from an EMBL/GenBank/DDBJ whole genome shotgun (WGS) entry which is preliminary data.</text>
</comment>
<dbReference type="Pfam" id="PF13947">
    <property type="entry name" value="GUB_WAK_bind"/>
    <property type="match status" value="1"/>
</dbReference>
<evidence type="ECO:0000259" key="3">
    <source>
        <dbReference type="Pfam" id="PF13947"/>
    </source>
</evidence>
<dbReference type="GO" id="GO:0030247">
    <property type="term" value="F:polysaccharide binding"/>
    <property type="evidence" value="ECO:0007669"/>
    <property type="project" value="InterPro"/>
</dbReference>
<dbReference type="PANTHER" id="PTHR33138">
    <property type="entry name" value="OS01G0690200 PROTEIN"/>
    <property type="match status" value="1"/>
</dbReference>
<dbReference type="AlphaFoldDB" id="A0AAW1Y0U0"/>